<dbReference type="AlphaFoldDB" id="A0A8X8XIC3"/>
<feature type="region of interest" description="Disordered" evidence="1">
    <location>
        <begin position="26"/>
        <end position="50"/>
    </location>
</feature>
<organism evidence="2">
    <name type="scientific">Salvia splendens</name>
    <name type="common">Scarlet sage</name>
    <dbReference type="NCBI Taxonomy" id="180675"/>
    <lineage>
        <taxon>Eukaryota</taxon>
        <taxon>Viridiplantae</taxon>
        <taxon>Streptophyta</taxon>
        <taxon>Embryophyta</taxon>
        <taxon>Tracheophyta</taxon>
        <taxon>Spermatophyta</taxon>
        <taxon>Magnoliopsida</taxon>
        <taxon>eudicotyledons</taxon>
        <taxon>Gunneridae</taxon>
        <taxon>Pentapetalae</taxon>
        <taxon>asterids</taxon>
        <taxon>lamiids</taxon>
        <taxon>Lamiales</taxon>
        <taxon>Lamiaceae</taxon>
        <taxon>Nepetoideae</taxon>
        <taxon>Mentheae</taxon>
        <taxon>Salviinae</taxon>
        <taxon>Salvia</taxon>
        <taxon>Salvia subgen. Calosphace</taxon>
        <taxon>core Calosphace</taxon>
    </lineage>
</organism>
<feature type="region of interest" description="Disordered" evidence="1">
    <location>
        <begin position="134"/>
        <end position="158"/>
    </location>
</feature>
<feature type="compositionally biased region" description="Basic and acidic residues" evidence="1">
    <location>
        <begin position="134"/>
        <end position="153"/>
    </location>
</feature>
<feature type="region of interest" description="Disordered" evidence="1">
    <location>
        <begin position="204"/>
        <end position="270"/>
    </location>
</feature>
<dbReference type="Proteomes" id="UP000298416">
    <property type="component" value="Unassembled WGS sequence"/>
</dbReference>
<accession>A0A8X8XIC3</accession>
<keyword evidence="3" id="KW-1185">Reference proteome</keyword>
<feature type="compositionally biased region" description="Polar residues" evidence="1">
    <location>
        <begin position="211"/>
        <end position="240"/>
    </location>
</feature>
<evidence type="ECO:0000313" key="3">
    <source>
        <dbReference type="Proteomes" id="UP000298416"/>
    </source>
</evidence>
<protein>
    <submittedName>
        <fullName evidence="2">Uncharacterized protein</fullName>
    </submittedName>
</protein>
<evidence type="ECO:0000313" key="2">
    <source>
        <dbReference type="EMBL" id="KAG6414370.1"/>
    </source>
</evidence>
<reference evidence="2" key="1">
    <citation type="submission" date="2018-01" db="EMBL/GenBank/DDBJ databases">
        <authorList>
            <person name="Mao J.F."/>
        </authorList>
    </citation>
    <scope>NUCLEOTIDE SEQUENCE</scope>
    <source>
        <strain evidence="2">Huo1</strain>
        <tissue evidence="2">Leaf</tissue>
    </source>
</reference>
<gene>
    <name evidence="2" type="ORF">SASPL_127092</name>
</gene>
<comment type="caution">
    <text evidence="2">The sequence shown here is derived from an EMBL/GenBank/DDBJ whole genome shotgun (WGS) entry which is preliminary data.</text>
</comment>
<evidence type="ECO:0000256" key="1">
    <source>
        <dbReference type="SAM" id="MobiDB-lite"/>
    </source>
</evidence>
<reference evidence="2" key="2">
    <citation type="submission" date="2020-08" db="EMBL/GenBank/DDBJ databases">
        <title>Plant Genome Project.</title>
        <authorList>
            <person name="Zhang R.-G."/>
        </authorList>
    </citation>
    <scope>NUCLEOTIDE SEQUENCE</scope>
    <source>
        <strain evidence="2">Huo1</strain>
        <tissue evidence="2">Leaf</tissue>
    </source>
</reference>
<proteinExistence type="predicted"/>
<dbReference type="EMBL" id="PNBA02000009">
    <property type="protein sequence ID" value="KAG6414370.1"/>
    <property type="molecule type" value="Genomic_DNA"/>
</dbReference>
<name>A0A8X8XIC3_SALSN</name>
<sequence>MNEFIPNEVAVTCPLKFDMVMLKDNKANDGGDQPMDSGDHPMKYGGDAPQVPVEEKRSDAFLHVDIIVKPIYTMLEVMERVDEDSLVTEAMYSLPAVTDPILSPTVESPSIDPIRVLFEQVMAGLARVETRMDDYDRRPSSLHTLRPEPEPPHSRATPRSLEVVLPFTPPFAAVSVAMPPLPTNAPCLSRTEGFLPNPNCAAGSLRPGFDHQQSVWEPPSTSRPQRSSWDLPPTSGSQQAAPWDLHPSSHAQHSSWDLPPTSRAQQAAPWVMPPTSRAPLAWDLPPPSRTHTSWDLPLASRAPTAWDALGPRFSDHQTHGGRSSWDPPGQQHTYWEQHHEPVLDQPLLQRWPAYCHPPSHHGSAAPMPAAQAPAPISLPHGPDIRYGSMKSLADDIDNRESVQSRQIYYDDIVIDQLLHQDPIGKEEELTEVEEFLQVFDEPQFDMDLSNVIAQTKDVSHSSVDVSGSIHGNNDSCTAAGLSLTYRKHDVEHDRVYSTLLSNWIDSFLLKKDREGPIEEVEKSATDAGGRLLELDTSCKCLPKETTESIANAGLKAGDVMSELDVSRISFPKYELAYVLDDVRQLAKVVSVVQEVDCVKQEATSIYLLRCFQKTPPPVLVLCEHETGEDFVVKWSYKADEADWESCK</sequence>